<dbReference type="SUPFAM" id="SSF53756">
    <property type="entry name" value="UDP-Glycosyltransferase/glycogen phosphorylase"/>
    <property type="match status" value="1"/>
</dbReference>
<evidence type="ECO:0000259" key="2">
    <source>
        <dbReference type="Pfam" id="PF13439"/>
    </source>
</evidence>
<gene>
    <name evidence="3" type="ordered locus">Ppro_2453</name>
</gene>
<dbReference type="Pfam" id="PF13439">
    <property type="entry name" value="Glyco_transf_4"/>
    <property type="match status" value="1"/>
</dbReference>
<dbReference type="InterPro" id="IPR001296">
    <property type="entry name" value="Glyco_trans_1"/>
</dbReference>
<dbReference type="AlphaFoldDB" id="A1ART8"/>
<sequence length="370" mass="41454">MSQRKKKIHVVHLIGSSGLYGAERWILALMRAMDDRHFRSTLVNLVDREGEQSAVVLAATERGLDAFDFVTGGKFNPFAAVRLASWARNEGVEIIHGHGYKSDLLGILAAKVAGCRILTTPHGWSVEKDTKLQLYEKLDRFLFRFMDMVCPLSETLCCDVQRYCTGNIRLITNGVDIDEVRSSVANTCFDDDSYVIGYVGRLVESKDLVTLLNSVAALSEVRRRVKLVLVGDGDFSRQLKAHAKALAIEHLVFFAGFRTDAACFLRGFDCFVLPSLSEGTPRCVMEAMALNIPVVASDIPGNRILVSHNETGLLFSVGDFQQLSEQLIFLMDHPEKTEKLAYNGRLKVEQDYSNDRMAREYAVVYDRLIF</sequence>
<accession>A1ART8</accession>
<name>A1ART8_PELPD</name>
<keyword evidence="4" id="KW-1185">Reference proteome</keyword>
<dbReference type="STRING" id="338966.Ppro_2453"/>
<organism evidence="3 4">
    <name type="scientific">Pelobacter propionicus (strain DSM 2379 / NBRC 103807 / OttBd1)</name>
    <dbReference type="NCBI Taxonomy" id="338966"/>
    <lineage>
        <taxon>Bacteria</taxon>
        <taxon>Pseudomonadati</taxon>
        <taxon>Thermodesulfobacteriota</taxon>
        <taxon>Desulfuromonadia</taxon>
        <taxon>Desulfuromonadales</taxon>
        <taxon>Desulfuromonadaceae</taxon>
        <taxon>Pelobacter</taxon>
    </lineage>
</organism>
<dbReference type="Proteomes" id="UP000006732">
    <property type="component" value="Chromosome"/>
</dbReference>
<dbReference type="InterPro" id="IPR028098">
    <property type="entry name" value="Glyco_trans_4-like_N"/>
</dbReference>
<reference evidence="3 4" key="1">
    <citation type="submission" date="2006-10" db="EMBL/GenBank/DDBJ databases">
        <title>Complete sequence of chromosome of Pelobacter propionicus DSM 2379.</title>
        <authorList>
            <consortium name="US DOE Joint Genome Institute"/>
            <person name="Copeland A."/>
            <person name="Lucas S."/>
            <person name="Lapidus A."/>
            <person name="Barry K."/>
            <person name="Detter J.C."/>
            <person name="Glavina del Rio T."/>
            <person name="Hammon N."/>
            <person name="Israni S."/>
            <person name="Dalin E."/>
            <person name="Tice H."/>
            <person name="Pitluck S."/>
            <person name="Saunders E."/>
            <person name="Brettin T."/>
            <person name="Bruce D."/>
            <person name="Han C."/>
            <person name="Tapia R."/>
            <person name="Schmutz J."/>
            <person name="Larimer F."/>
            <person name="Land M."/>
            <person name="Hauser L."/>
            <person name="Kyrpides N."/>
            <person name="Kim E."/>
            <person name="Lovley D."/>
            <person name="Richardson P."/>
        </authorList>
    </citation>
    <scope>NUCLEOTIDE SEQUENCE [LARGE SCALE GENOMIC DNA]</scope>
    <source>
        <strain evidence="4">DSM 2379 / NBRC 103807 / OttBd1</strain>
    </source>
</reference>
<dbReference type="CAZy" id="GT4">
    <property type="family name" value="Glycosyltransferase Family 4"/>
</dbReference>
<protein>
    <submittedName>
        <fullName evidence="3">Glycosyl transferase, group 1</fullName>
    </submittedName>
</protein>
<keyword evidence="3" id="KW-0808">Transferase</keyword>
<dbReference type="EMBL" id="CP000482">
    <property type="protein sequence ID" value="ABL00059.1"/>
    <property type="molecule type" value="Genomic_DNA"/>
</dbReference>
<feature type="domain" description="Glycosyl transferase family 1" evidence="1">
    <location>
        <begin position="189"/>
        <end position="345"/>
    </location>
</feature>
<dbReference type="KEGG" id="ppd:Ppro_2453"/>
<dbReference type="PANTHER" id="PTHR45947:SF3">
    <property type="entry name" value="SULFOQUINOVOSYL TRANSFERASE SQD2"/>
    <property type="match status" value="1"/>
</dbReference>
<feature type="domain" description="Glycosyltransferase subfamily 4-like N-terminal" evidence="2">
    <location>
        <begin position="21"/>
        <end position="178"/>
    </location>
</feature>
<evidence type="ECO:0000259" key="1">
    <source>
        <dbReference type="Pfam" id="PF00534"/>
    </source>
</evidence>
<dbReference type="OrthoDB" id="509705at2"/>
<dbReference type="eggNOG" id="COG0438">
    <property type="taxonomic scope" value="Bacteria"/>
</dbReference>
<dbReference type="Pfam" id="PF00534">
    <property type="entry name" value="Glycos_transf_1"/>
    <property type="match status" value="1"/>
</dbReference>
<dbReference type="PANTHER" id="PTHR45947">
    <property type="entry name" value="SULFOQUINOVOSYL TRANSFERASE SQD2"/>
    <property type="match status" value="1"/>
</dbReference>
<dbReference type="InterPro" id="IPR050194">
    <property type="entry name" value="Glycosyltransferase_grp1"/>
</dbReference>
<evidence type="ECO:0000313" key="3">
    <source>
        <dbReference type="EMBL" id="ABL00059.1"/>
    </source>
</evidence>
<dbReference type="Gene3D" id="3.40.50.2000">
    <property type="entry name" value="Glycogen Phosphorylase B"/>
    <property type="match status" value="2"/>
</dbReference>
<evidence type="ECO:0000313" key="4">
    <source>
        <dbReference type="Proteomes" id="UP000006732"/>
    </source>
</evidence>
<dbReference type="GO" id="GO:0016757">
    <property type="term" value="F:glycosyltransferase activity"/>
    <property type="evidence" value="ECO:0007669"/>
    <property type="project" value="InterPro"/>
</dbReference>
<dbReference type="HOGENOM" id="CLU_009583_0_3_7"/>
<dbReference type="RefSeq" id="WP_011736314.1">
    <property type="nucleotide sequence ID" value="NC_008609.1"/>
</dbReference>
<proteinExistence type="predicted"/>